<dbReference type="EMBL" id="CP024091">
    <property type="protein sequence ID" value="ATP56788.1"/>
    <property type="molecule type" value="Genomic_DNA"/>
</dbReference>
<organism evidence="2 3">
    <name type="scientific">Pedobacter ginsengisoli</name>
    <dbReference type="NCBI Taxonomy" id="363852"/>
    <lineage>
        <taxon>Bacteria</taxon>
        <taxon>Pseudomonadati</taxon>
        <taxon>Bacteroidota</taxon>
        <taxon>Sphingobacteriia</taxon>
        <taxon>Sphingobacteriales</taxon>
        <taxon>Sphingobacteriaceae</taxon>
        <taxon>Pedobacter</taxon>
    </lineage>
</organism>
<dbReference type="OrthoDB" id="792783at2"/>
<dbReference type="Gene3D" id="2.60.120.260">
    <property type="entry name" value="Galactose-binding domain-like"/>
    <property type="match status" value="1"/>
</dbReference>
<feature type="chain" id="PRO_5013675837" evidence="1">
    <location>
        <begin position="22"/>
        <end position="482"/>
    </location>
</feature>
<name>A0A2D1U5C8_9SPHI</name>
<dbReference type="RefSeq" id="WP_099438723.1">
    <property type="nucleotide sequence ID" value="NZ_CP024091.1"/>
</dbReference>
<evidence type="ECO:0000256" key="1">
    <source>
        <dbReference type="SAM" id="SignalP"/>
    </source>
</evidence>
<dbReference type="Proteomes" id="UP000223749">
    <property type="component" value="Chromosome"/>
</dbReference>
<dbReference type="InterPro" id="IPR008979">
    <property type="entry name" value="Galactose-bd-like_sf"/>
</dbReference>
<keyword evidence="3" id="KW-1185">Reference proteome</keyword>
<sequence>MKRIFTSAHICLVAAIAILMASCEKEKLSGVIANEKVANVNLSLENRIEVGSGDNFTLNNDEITIPITVNLSDASGTAFNVQVTPNIDTIATLVGSGALAPGTIALADQTFNFPPVIDFAYGVKSTTFDLKVSRSFVERNHDKLLALAVKISGASKGNKVEAGKNSTVVVIDAAAAIAAEDVHYILFKAAGAPYMVPNGVNYTIGTQDVSIPLELTLAGLAGSDFTVDVAPNDALVTTLINNGTLKNTIVLNSNSYALTNTKIKFLSNENTAKLELTARISEFLKNTKKKVAIGLLLKNPSKFQLDETKKSIVVVIDPDHFRPYNGAPFVIKGAIGAVSDMIPAAQYDFGGEGIAFHDTGGKDGVGDYRPNDNVDVGDYTPRSVVGWTSDGEWLTYTVDVEESGEYELNSLIGAPGTNGRYSVFFDDVNITGILASAQTPGSYGDQQPNRTTVQLTKGRHIMKFFMNVGAYDVRGWIFTRKK</sequence>
<dbReference type="PROSITE" id="PS51257">
    <property type="entry name" value="PROKAR_LIPOPROTEIN"/>
    <property type="match status" value="1"/>
</dbReference>
<gene>
    <name evidence="2" type="ORF">CPT03_10025</name>
</gene>
<feature type="signal peptide" evidence="1">
    <location>
        <begin position="1"/>
        <end position="21"/>
    </location>
</feature>
<keyword evidence="1" id="KW-0732">Signal</keyword>
<protein>
    <submittedName>
        <fullName evidence="2">Uncharacterized protein</fullName>
    </submittedName>
</protein>
<reference evidence="2 3" key="1">
    <citation type="submission" date="2017-10" db="EMBL/GenBank/DDBJ databases">
        <title>Whole genome of Pedobacter ginsengisoli T01R-27 isolated from tomato rhizosphere.</title>
        <authorList>
            <person name="Weon H.-Y."/>
            <person name="Lee S.A."/>
            <person name="Sang M.K."/>
            <person name="Song J."/>
        </authorList>
    </citation>
    <scope>NUCLEOTIDE SEQUENCE [LARGE SCALE GENOMIC DNA]</scope>
    <source>
        <strain evidence="2 3">T01R-27</strain>
    </source>
</reference>
<accession>A0A2D1U5C8</accession>
<evidence type="ECO:0000313" key="2">
    <source>
        <dbReference type="EMBL" id="ATP56788.1"/>
    </source>
</evidence>
<dbReference type="SUPFAM" id="SSF49785">
    <property type="entry name" value="Galactose-binding domain-like"/>
    <property type="match status" value="1"/>
</dbReference>
<dbReference type="AlphaFoldDB" id="A0A2D1U5C8"/>
<evidence type="ECO:0000313" key="3">
    <source>
        <dbReference type="Proteomes" id="UP000223749"/>
    </source>
</evidence>
<dbReference type="KEGG" id="pgs:CPT03_10025"/>
<proteinExistence type="predicted"/>
<dbReference type="CDD" id="cd04080">
    <property type="entry name" value="CBM6_cellulase-like"/>
    <property type="match status" value="1"/>
</dbReference>